<keyword evidence="1" id="KW-1133">Transmembrane helix</keyword>
<keyword evidence="3" id="KW-1185">Reference proteome</keyword>
<keyword evidence="1" id="KW-0472">Membrane</keyword>
<evidence type="ECO:0000256" key="1">
    <source>
        <dbReference type="SAM" id="Phobius"/>
    </source>
</evidence>
<reference evidence="2 3" key="1">
    <citation type="submission" date="2020-04" db="EMBL/GenBank/DDBJ databases">
        <title>Draft genome of Leeia sp. IMCC25680.</title>
        <authorList>
            <person name="Song J."/>
            <person name="Cho J.-C."/>
        </authorList>
    </citation>
    <scope>NUCLEOTIDE SEQUENCE [LARGE SCALE GENOMIC DNA]</scope>
    <source>
        <strain evidence="2 3">IMCC25680</strain>
    </source>
</reference>
<accession>A0A847SAY9</accession>
<organism evidence="2 3">
    <name type="scientific">Leeia aquatica</name>
    <dbReference type="NCBI Taxonomy" id="2725557"/>
    <lineage>
        <taxon>Bacteria</taxon>
        <taxon>Pseudomonadati</taxon>
        <taxon>Pseudomonadota</taxon>
        <taxon>Betaproteobacteria</taxon>
        <taxon>Neisseriales</taxon>
        <taxon>Leeiaceae</taxon>
        <taxon>Leeia</taxon>
    </lineage>
</organism>
<evidence type="ECO:0000313" key="2">
    <source>
        <dbReference type="EMBL" id="NLR74248.1"/>
    </source>
</evidence>
<keyword evidence="1" id="KW-0812">Transmembrane</keyword>
<protein>
    <submittedName>
        <fullName evidence="2">Uncharacterized protein</fullName>
    </submittedName>
</protein>
<feature type="transmembrane region" description="Helical" evidence="1">
    <location>
        <begin position="51"/>
        <end position="76"/>
    </location>
</feature>
<proteinExistence type="predicted"/>
<feature type="transmembrane region" description="Helical" evidence="1">
    <location>
        <begin position="88"/>
        <end position="107"/>
    </location>
</feature>
<dbReference type="EMBL" id="JABAIM010000001">
    <property type="protein sequence ID" value="NLR74248.1"/>
    <property type="molecule type" value="Genomic_DNA"/>
</dbReference>
<gene>
    <name evidence="2" type="ORF">HF682_03660</name>
</gene>
<dbReference type="AlphaFoldDB" id="A0A847SAY9"/>
<evidence type="ECO:0000313" key="3">
    <source>
        <dbReference type="Proteomes" id="UP000587991"/>
    </source>
</evidence>
<feature type="transmembrane region" description="Helical" evidence="1">
    <location>
        <begin position="20"/>
        <end position="39"/>
    </location>
</feature>
<dbReference type="Proteomes" id="UP000587991">
    <property type="component" value="Unassembled WGS sequence"/>
</dbReference>
<dbReference type="RefSeq" id="WP_168875873.1">
    <property type="nucleotide sequence ID" value="NZ_JABAIM010000001.1"/>
</dbReference>
<comment type="caution">
    <text evidence="2">The sequence shown here is derived from an EMBL/GenBank/DDBJ whole genome shotgun (WGS) entry which is preliminary data.</text>
</comment>
<sequence length="108" mass="12158">MSDPTPKPAFDLKDYRQPMVTSIGVILGFLVGFLGQWVTDEHFSLERWDDRIVFGGCLAGSLCLFVALFRMLAILPDSDIKAYYQRTLRIYLSGVVLAFSGILLSVFF</sequence>
<name>A0A847SAY9_9NEIS</name>